<dbReference type="PANTHER" id="PTHR12302">
    <property type="entry name" value="EBNA2 BINDING PROTEIN P100"/>
    <property type="match status" value="1"/>
</dbReference>
<dbReference type="InterPro" id="IPR016071">
    <property type="entry name" value="Staphylococal_nuclease_OB-fold"/>
</dbReference>
<dbReference type="Gene3D" id="2.40.50.90">
    <property type="match status" value="1"/>
</dbReference>
<organism evidence="6">
    <name type="scientific">Caldilineaceae bacterium SB0661_bin_32</name>
    <dbReference type="NCBI Taxonomy" id="2605255"/>
    <lineage>
        <taxon>Bacteria</taxon>
        <taxon>Bacillati</taxon>
        <taxon>Chloroflexota</taxon>
        <taxon>Caldilineae</taxon>
        <taxon>Caldilineales</taxon>
        <taxon>Caldilineaceae</taxon>
    </lineage>
</organism>
<dbReference type="PROSITE" id="PS50830">
    <property type="entry name" value="TNASE_3"/>
    <property type="match status" value="1"/>
</dbReference>
<evidence type="ECO:0000259" key="5">
    <source>
        <dbReference type="PROSITE" id="PS50830"/>
    </source>
</evidence>
<reference evidence="6" key="1">
    <citation type="submission" date="2019-09" db="EMBL/GenBank/DDBJ databases">
        <title>Characterisation of the sponge microbiome using genome-centric metagenomics.</title>
        <authorList>
            <person name="Engelberts J.P."/>
            <person name="Robbins S.J."/>
            <person name="De Goeij J.M."/>
            <person name="Aranda M."/>
            <person name="Bell S.C."/>
            <person name="Webster N.S."/>
        </authorList>
    </citation>
    <scope>NUCLEOTIDE SEQUENCE</scope>
    <source>
        <strain evidence="6">SB0661_bin_32</strain>
    </source>
</reference>
<dbReference type="GO" id="GO:0003676">
    <property type="term" value="F:nucleic acid binding"/>
    <property type="evidence" value="ECO:0007669"/>
    <property type="project" value="InterPro"/>
</dbReference>
<dbReference type="AlphaFoldDB" id="A0A6B1DD25"/>
<dbReference type="PROSITE" id="PS01284">
    <property type="entry name" value="TNASE_2"/>
    <property type="match status" value="1"/>
</dbReference>
<dbReference type="PANTHER" id="PTHR12302:SF3">
    <property type="entry name" value="SERINE_THREONINE-PROTEIN KINASE 31"/>
    <property type="match status" value="1"/>
</dbReference>
<feature type="domain" description="TNase-like" evidence="5">
    <location>
        <begin position="79"/>
        <end position="212"/>
    </location>
</feature>
<accession>A0A6B1DD25</accession>
<feature type="compositionally biased region" description="Low complexity" evidence="4">
    <location>
        <begin position="58"/>
        <end position="71"/>
    </location>
</feature>
<dbReference type="InterPro" id="IPR002071">
    <property type="entry name" value="Thermonucl_AS"/>
</dbReference>
<evidence type="ECO:0000313" key="6">
    <source>
        <dbReference type="EMBL" id="MYC97323.1"/>
    </source>
</evidence>
<evidence type="ECO:0000256" key="1">
    <source>
        <dbReference type="ARBA" id="ARBA00022722"/>
    </source>
</evidence>
<dbReference type="PROSITE" id="PS01123">
    <property type="entry name" value="TNASE_1"/>
    <property type="match status" value="1"/>
</dbReference>
<gene>
    <name evidence="6" type="ORF">F4X14_20405</name>
</gene>
<dbReference type="SUPFAM" id="SSF50199">
    <property type="entry name" value="Staphylococcal nuclease"/>
    <property type="match status" value="1"/>
</dbReference>
<evidence type="ECO:0000256" key="3">
    <source>
        <dbReference type="ARBA" id="ARBA00022801"/>
    </source>
</evidence>
<dbReference type="GO" id="GO:0016787">
    <property type="term" value="F:hydrolase activity"/>
    <property type="evidence" value="ECO:0007669"/>
    <property type="project" value="UniProtKB-KW"/>
</dbReference>
<protein>
    <submittedName>
        <fullName evidence="6">Thermonuclease family protein</fullName>
    </submittedName>
</protein>
<sequence length="297" mass="31276">MKLIRNIVVVLALILLGVVIGLALGGQGDGGGAVEAPSFASATSTRSAVPTATKGSGSEETSAPTASPAATVGSGAESGAEWGVVVRVADGDTLTVQFDSGEEETIRLLDVDTPETVHPNRPEECFGAQASDFTKTLMGQRVWIEEEGRDRYGRLLAYVWTGDEEDGVLWNVRLLEEGLAVYNDYGNPGQYADTTRAAAEQAMLAGVGLWSACEIGQRPTVVPTLSVGAGCPQGCVSQPDPSCKIKGNVNTTRDTKIYHVEGESSSYGRVNMKEGEGDLWFCTRAEAEANGFRAPGR</sequence>
<dbReference type="InterPro" id="IPR035437">
    <property type="entry name" value="SNase_OB-fold_sf"/>
</dbReference>
<proteinExistence type="predicted"/>
<keyword evidence="2" id="KW-0255">Endonuclease</keyword>
<keyword evidence="1" id="KW-0540">Nuclease</keyword>
<evidence type="ECO:0000256" key="4">
    <source>
        <dbReference type="SAM" id="MobiDB-lite"/>
    </source>
</evidence>
<keyword evidence="3" id="KW-0378">Hydrolase</keyword>
<dbReference type="Pfam" id="PF00565">
    <property type="entry name" value="SNase"/>
    <property type="match status" value="1"/>
</dbReference>
<dbReference type="SMART" id="SM00318">
    <property type="entry name" value="SNc"/>
    <property type="match status" value="1"/>
</dbReference>
<comment type="caution">
    <text evidence="6">The sequence shown here is derived from an EMBL/GenBank/DDBJ whole genome shotgun (WGS) entry which is preliminary data.</text>
</comment>
<dbReference type="GO" id="GO:0004519">
    <property type="term" value="F:endonuclease activity"/>
    <property type="evidence" value="ECO:0007669"/>
    <property type="project" value="UniProtKB-KW"/>
</dbReference>
<feature type="region of interest" description="Disordered" evidence="4">
    <location>
        <begin position="37"/>
        <end position="75"/>
    </location>
</feature>
<name>A0A6B1DD25_9CHLR</name>
<dbReference type="EMBL" id="VXMH01000112">
    <property type="protein sequence ID" value="MYC97323.1"/>
    <property type="molecule type" value="Genomic_DNA"/>
</dbReference>
<feature type="compositionally biased region" description="Polar residues" evidence="4">
    <location>
        <begin position="40"/>
        <end position="56"/>
    </location>
</feature>
<dbReference type="CDD" id="cd00175">
    <property type="entry name" value="SNc"/>
    <property type="match status" value="1"/>
</dbReference>
<evidence type="ECO:0000256" key="2">
    <source>
        <dbReference type="ARBA" id="ARBA00022759"/>
    </source>
</evidence>